<accession>A0A8J9VC84</accession>
<dbReference type="AlphaFoldDB" id="A0A8J9VC84"/>
<dbReference type="Proteomes" id="UP000838878">
    <property type="component" value="Chromosome 8"/>
</dbReference>
<feature type="non-terminal residue" evidence="1">
    <location>
        <position position="95"/>
    </location>
</feature>
<sequence length="95" mass="10457">MVKSGRTPLNMLATVSTATCILSTTGFLMWNAGDITIEAAFVPTAMFSSGWQHCRGDTSKRVRTLLTLAMSEGQLSLYYIKQLSTLEEHLQLDAK</sequence>
<name>A0A8J9VC84_9NEOP</name>
<dbReference type="EMBL" id="OV170228">
    <property type="protein sequence ID" value="CAH0729122.1"/>
    <property type="molecule type" value="Genomic_DNA"/>
</dbReference>
<dbReference type="OrthoDB" id="7476568at2759"/>
<evidence type="ECO:0000313" key="2">
    <source>
        <dbReference type="Proteomes" id="UP000838878"/>
    </source>
</evidence>
<reference evidence="1" key="1">
    <citation type="submission" date="2021-12" db="EMBL/GenBank/DDBJ databases">
        <authorList>
            <person name="Martin H S."/>
        </authorList>
    </citation>
    <scope>NUCLEOTIDE SEQUENCE</scope>
</reference>
<organism evidence="1 2">
    <name type="scientific">Brenthis ino</name>
    <name type="common">lesser marbled fritillary</name>
    <dbReference type="NCBI Taxonomy" id="405034"/>
    <lineage>
        <taxon>Eukaryota</taxon>
        <taxon>Metazoa</taxon>
        <taxon>Ecdysozoa</taxon>
        <taxon>Arthropoda</taxon>
        <taxon>Hexapoda</taxon>
        <taxon>Insecta</taxon>
        <taxon>Pterygota</taxon>
        <taxon>Neoptera</taxon>
        <taxon>Endopterygota</taxon>
        <taxon>Lepidoptera</taxon>
        <taxon>Glossata</taxon>
        <taxon>Ditrysia</taxon>
        <taxon>Papilionoidea</taxon>
        <taxon>Nymphalidae</taxon>
        <taxon>Heliconiinae</taxon>
        <taxon>Argynnini</taxon>
        <taxon>Brenthis</taxon>
    </lineage>
</organism>
<evidence type="ECO:0000313" key="1">
    <source>
        <dbReference type="EMBL" id="CAH0729122.1"/>
    </source>
</evidence>
<proteinExistence type="predicted"/>
<protein>
    <submittedName>
        <fullName evidence="1">Uncharacterized protein</fullName>
    </submittedName>
</protein>
<gene>
    <name evidence="1" type="ORF">BINO364_LOCUS14269</name>
</gene>
<keyword evidence="2" id="KW-1185">Reference proteome</keyword>